<dbReference type="InterPro" id="IPR008995">
    <property type="entry name" value="Mo/tungstate-bd_C_term_dom"/>
</dbReference>
<organism evidence="11 12">
    <name type="scientific">Thermalbibacter longus</name>
    <dbReference type="NCBI Taxonomy" id="2951981"/>
    <lineage>
        <taxon>Bacteria</taxon>
        <taxon>Pseudomonadati</taxon>
        <taxon>Thermomicrobiota</taxon>
        <taxon>Thermomicrobia</taxon>
        <taxon>Thermomicrobiales</taxon>
        <taxon>Thermomicrobiaceae</taxon>
        <taxon>Thermalbibacter</taxon>
    </lineage>
</organism>
<keyword evidence="7" id="KW-0406">Ion transport</keyword>
<dbReference type="InterPro" id="IPR015853">
    <property type="entry name" value="ABC_transpr_FbpC"/>
</dbReference>
<keyword evidence="3" id="KW-0410">Iron transport</keyword>
<protein>
    <submittedName>
        <fullName evidence="11">ABC transporter ATP-binding protein</fullName>
    </submittedName>
</protein>
<feature type="domain" description="ABC transporter" evidence="10">
    <location>
        <begin position="5"/>
        <end position="239"/>
    </location>
</feature>
<dbReference type="InterPro" id="IPR027417">
    <property type="entry name" value="P-loop_NTPase"/>
</dbReference>
<dbReference type="InterPro" id="IPR003593">
    <property type="entry name" value="AAA+_ATPase"/>
</dbReference>
<keyword evidence="6" id="KW-0408">Iron</keyword>
<dbReference type="GO" id="GO:0015408">
    <property type="term" value="F:ABC-type ferric iron transporter activity"/>
    <property type="evidence" value="ECO:0007669"/>
    <property type="project" value="InterPro"/>
</dbReference>
<dbReference type="InterPro" id="IPR017871">
    <property type="entry name" value="ABC_transporter-like_CS"/>
</dbReference>
<evidence type="ECO:0000256" key="7">
    <source>
        <dbReference type="ARBA" id="ARBA00023065"/>
    </source>
</evidence>
<keyword evidence="8" id="KW-0472">Membrane</keyword>
<evidence type="ECO:0000313" key="12">
    <source>
        <dbReference type="Proteomes" id="UP001165306"/>
    </source>
</evidence>
<evidence type="ECO:0000256" key="1">
    <source>
        <dbReference type="ARBA" id="ARBA00022448"/>
    </source>
</evidence>
<evidence type="ECO:0000256" key="9">
    <source>
        <dbReference type="SAM" id="MobiDB-lite"/>
    </source>
</evidence>
<dbReference type="PANTHER" id="PTHR42781:SF4">
    <property type="entry name" value="SPERMIDINE_PUTRESCINE IMPORT ATP-BINDING PROTEIN POTA"/>
    <property type="match status" value="1"/>
</dbReference>
<feature type="region of interest" description="Disordered" evidence="9">
    <location>
        <begin position="349"/>
        <end position="387"/>
    </location>
</feature>
<dbReference type="InterPro" id="IPR050093">
    <property type="entry name" value="ABC_SmlMolc_Importer"/>
</dbReference>
<dbReference type="GO" id="GO:0015697">
    <property type="term" value="P:quaternary ammonium group transport"/>
    <property type="evidence" value="ECO:0007669"/>
    <property type="project" value="UniProtKB-ARBA"/>
</dbReference>
<keyword evidence="5 11" id="KW-0067">ATP-binding</keyword>
<keyword evidence="4" id="KW-0547">Nucleotide-binding</keyword>
<dbReference type="PANTHER" id="PTHR42781">
    <property type="entry name" value="SPERMIDINE/PUTRESCINE IMPORT ATP-BINDING PROTEIN POTA"/>
    <property type="match status" value="1"/>
</dbReference>
<feature type="compositionally biased region" description="Basic and acidic residues" evidence="9">
    <location>
        <begin position="360"/>
        <end position="380"/>
    </location>
</feature>
<dbReference type="PROSITE" id="PS50893">
    <property type="entry name" value="ABC_TRANSPORTER_2"/>
    <property type="match status" value="1"/>
</dbReference>
<evidence type="ECO:0000256" key="3">
    <source>
        <dbReference type="ARBA" id="ARBA00022496"/>
    </source>
</evidence>
<dbReference type="GO" id="GO:0043190">
    <property type="term" value="C:ATP-binding cassette (ABC) transporter complex"/>
    <property type="evidence" value="ECO:0007669"/>
    <property type="project" value="InterPro"/>
</dbReference>
<dbReference type="InterPro" id="IPR003439">
    <property type="entry name" value="ABC_transporter-like_ATP-bd"/>
</dbReference>
<dbReference type="SMART" id="SM00382">
    <property type="entry name" value="AAA"/>
    <property type="match status" value="1"/>
</dbReference>
<evidence type="ECO:0000256" key="5">
    <source>
        <dbReference type="ARBA" id="ARBA00022840"/>
    </source>
</evidence>
<evidence type="ECO:0000256" key="6">
    <source>
        <dbReference type="ARBA" id="ARBA00023004"/>
    </source>
</evidence>
<evidence type="ECO:0000256" key="8">
    <source>
        <dbReference type="ARBA" id="ARBA00023136"/>
    </source>
</evidence>
<evidence type="ECO:0000259" key="10">
    <source>
        <dbReference type="PROSITE" id="PS50893"/>
    </source>
</evidence>
<keyword evidence="2" id="KW-1003">Cell membrane</keyword>
<dbReference type="CDD" id="cd03259">
    <property type="entry name" value="ABC_Carb_Solutes_like"/>
    <property type="match status" value="1"/>
</dbReference>
<dbReference type="Pfam" id="PF00005">
    <property type="entry name" value="ABC_tran"/>
    <property type="match status" value="1"/>
</dbReference>
<reference evidence="11" key="1">
    <citation type="submission" date="2022-06" db="EMBL/GenBank/DDBJ databases">
        <title>CFH 74404 Thermomicrobiaceae sp.</title>
        <authorList>
            <person name="Ming H."/>
            <person name="Li W.-J."/>
            <person name="Zhao Z."/>
        </authorList>
    </citation>
    <scope>NUCLEOTIDE SEQUENCE</scope>
    <source>
        <strain evidence="11">CFH 74404</strain>
    </source>
</reference>
<dbReference type="SUPFAM" id="SSF52540">
    <property type="entry name" value="P-loop containing nucleoside triphosphate hydrolases"/>
    <property type="match status" value="1"/>
</dbReference>
<accession>A0AA42B9Q5</accession>
<dbReference type="PROSITE" id="PS00211">
    <property type="entry name" value="ABC_TRANSPORTER_1"/>
    <property type="match status" value="1"/>
</dbReference>
<keyword evidence="1" id="KW-0813">Transport</keyword>
<dbReference type="AlphaFoldDB" id="A0AA42B9Q5"/>
<dbReference type="Proteomes" id="UP001165306">
    <property type="component" value="Unassembled WGS sequence"/>
</dbReference>
<dbReference type="FunFam" id="3.40.50.300:FF:000425">
    <property type="entry name" value="Probable ABC transporter, ATP-binding subunit"/>
    <property type="match status" value="1"/>
</dbReference>
<dbReference type="GO" id="GO:0005524">
    <property type="term" value="F:ATP binding"/>
    <property type="evidence" value="ECO:0007669"/>
    <property type="project" value="UniProtKB-KW"/>
</dbReference>
<dbReference type="Gene3D" id="3.40.50.300">
    <property type="entry name" value="P-loop containing nucleotide triphosphate hydrolases"/>
    <property type="match status" value="1"/>
</dbReference>
<dbReference type="GO" id="GO:0016887">
    <property type="term" value="F:ATP hydrolysis activity"/>
    <property type="evidence" value="ECO:0007669"/>
    <property type="project" value="InterPro"/>
</dbReference>
<evidence type="ECO:0000313" key="11">
    <source>
        <dbReference type="EMBL" id="MCM8747554.1"/>
    </source>
</evidence>
<dbReference type="Pfam" id="PF08402">
    <property type="entry name" value="TOBE_2"/>
    <property type="match status" value="1"/>
</dbReference>
<dbReference type="EMBL" id="JAMSLR010000001">
    <property type="protein sequence ID" value="MCM8747554.1"/>
    <property type="molecule type" value="Genomic_DNA"/>
</dbReference>
<gene>
    <name evidence="11" type="ORF">NET02_00180</name>
</gene>
<name>A0AA42B9Q5_9BACT</name>
<evidence type="ECO:0000256" key="4">
    <source>
        <dbReference type="ARBA" id="ARBA00022741"/>
    </source>
</evidence>
<proteinExistence type="predicted"/>
<evidence type="ECO:0000256" key="2">
    <source>
        <dbReference type="ARBA" id="ARBA00022475"/>
    </source>
</evidence>
<dbReference type="SUPFAM" id="SSF50331">
    <property type="entry name" value="MOP-like"/>
    <property type="match status" value="1"/>
</dbReference>
<comment type="caution">
    <text evidence="11">The sequence shown here is derived from an EMBL/GenBank/DDBJ whole genome shotgun (WGS) entry which is preliminary data.</text>
</comment>
<sequence>MQPAIQLSGVWKRYPGNEEPAVRDLDLTVYRGEILALLGPSGCGKTTTLRLIAGFERPDAGTVALNGEVVASEDRFVPPERRGVGMVFQDYALFPHLTVAENIAFGLGRLTRSARRERIRDLLRLTGLEDVHDRYPHQLSGGQQQRVAIARALGPNPQVLLLDEPFSNLDTELRLQMRVELRRLLEQLGITAVLVTHDQQEAMAIADRMAVMLAGHIEQVDTPEKVYHYPVNRAVAQFVGQATFVPARLNGVLAESDLGRFAFEPRASSPDLVELLVRPRDVSLEADPQGIAVVLSRQFQGPETVYLVQLPCGVQLQTSQPSYVDIPPGTRVRVRCNRARLAAFDRHAQIGVTAPPGSDSRPHRVENPEDHHALRKHAEAPARTPNR</sequence>
<keyword evidence="12" id="KW-1185">Reference proteome</keyword>
<dbReference type="InterPro" id="IPR013611">
    <property type="entry name" value="Transp-assoc_OB_typ2"/>
</dbReference>